<dbReference type="SUPFAM" id="SSF52047">
    <property type="entry name" value="RNI-like"/>
    <property type="match status" value="2"/>
</dbReference>
<dbReference type="SMART" id="SM00368">
    <property type="entry name" value="LRR_RI"/>
    <property type="match status" value="12"/>
</dbReference>
<keyword evidence="5" id="KW-0539">Nucleus</keyword>
<dbReference type="EMBL" id="CAJPEV010000677">
    <property type="protein sequence ID" value="CAG0887535.1"/>
    <property type="molecule type" value="Genomic_DNA"/>
</dbReference>
<dbReference type="EMBL" id="LR900194">
    <property type="protein sequence ID" value="CAD7244646.1"/>
    <property type="molecule type" value="Genomic_DNA"/>
</dbReference>
<evidence type="ECO:0000313" key="6">
    <source>
        <dbReference type="EMBL" id="CAD7244646.1"/>
    </source>
</evidence>
<keyword evidence="2" id="KW-0343">GTPase activation</keyword>
<dbReference type="GO" id="GO:0007165">
    <property type="term" value="P:signal transduction"/>
    <property type="evidence" value="ECO:0007669"/>
    <property type="project" value="InterPro"/>
</dbReference>
<keyword evidence="7" id="KW-1185">Reference proteome</keyword>
<dbReference type="GO" id="GO:0048471">
    <property type="term" value="C:perinuclear region of cytoplasm"/>
    <property type="evidence" value="ECO:0007669"/>
    <property type="project" value="TreeGrafter"/>
</dbReference>
<protein>
    <recommendedName>
        <fullName evidence="8">Ran GTPase activating protein 1</fullName>
    </recommendedName>
</protein>
<dbReference type="GO" id="GO:0031267">
    <property type="term" value="F:small GTPase binding"/>
    <property type="evidence" value="ECO:0007669"/>
    <property type="project" value="TreeGrafter"/>
</dbReference>
<evidence type="ECO:0000256" key="3">
    <source>
        <dbReference type="ARBA" id="ARBA00022614"/>
    </source>
</evidence>
<dbReference type="OrthoDB" id="184583at2759"/>
<dbReference type="Proteomes" id="UP000677054">
    <property type="component" value="Unassembled WGS sequence"/>
</dbReference>
<evidence type="ECO:0000313" key="7">
    <source>
        <dbReference type="Proteomes" id="UP000677054"/>
    </source>
</evidence>
<reference evidence="6" key="1">
    <citation type="submission" date="2020-11" db="EMBL/GenBank/DDBJ databases">
        <authorList>
            <person name="Tran Van P."/>
        </authorList>
    </citation>
    <scope>NUCLEOTIDE SEQUENCE</scope>
</reference>
<dbReference type="GO" id="GO:0005096">
    <property type="term" value="F:GTPase activator activity"/>
    <property type="evidence" value="ECO:0007669"/>
    <property type="project" value="UniProtKB-KW"/>
</dbReference>
<dbReference type="GO" id="GO:0005829">
    <property type="term" value="C:cytosol"/>
    <property type="evidence" value="ECO:0007669"/>
    <property type="project" value="TreeGrafter"/>
</dbReference>
<evidence type="ECO:0000256" key="2">
    <source>
        <dbReference type="ARBA" id="ARBA00022468"/>
    </source>
</evidence>
<proteinExistence type="predicted"/>
<dbReference type="CDD" id="cd00116">
    <property type="entry name" value="LRR_RI"/>
    <property type="match status" value="2"/>
</dbReference>
<dbReference type="PANTHER" id="PTHR24113">
    <property type="entry name" value="RAN GTPASE-ACTIVATING PROTEIN 1"/>
    <property type="match status" value="1"/>
</dbReference>
<dbReference type="Pfam" id="PF13516">
    <property type="entry name" value="LRR_6"/>
    <property type="match status" value="8"/>
</dbReference>
<evidence type="ECO:0000256" key="4">
    <source>
        <dbReference type="ARBA" id="ARBA00022737"/>
    </source>
</evidence>
<dbReference type="GO" id="GO:0005634">
    <property type="term" value="C:nucleus"/>
    <property type="evidence" value="ECO:0007669"/>
    <property type="project" value="UniProtKB-SubCell"/>
</dbReference>
<evidence type="ECO:0000256" key="1">
    <source>
        <dbReference type="ARBA" id="ARBA00004123"/>
    </source>
</evidence>
<accession>A0A7R8X839</accession>
<evidence type="ECO:0000256" key="5">
    <source>
        <dbReference type="ARBA" id="ARBA00023242"/>
    </source>
</evidence>
<dbReference type="Gene3D" id="3.80.10.10">
    <property type="entry name" value="Ribonuclease Inhibitor"/>
    <property type="match status" value="3"/>
</dbReference>
<dbReference type="AlphaFoldDB" id="A0A7R8X839"/>
<dbReference type="PANTHER" id="PTHR24113:SF12">
    <property type="entry name" value="RAN GTPASE-ACTIVATING PROTEIN 1"/>
    <property type="match status" value="1"/>
</dbReference>
<dbReference type="GO" id="GO:0006913">
    <property type="term" value="P:nucleocytoplasmic transport"/>
    <property type="evidence" value="ECO:0007669"/>
    <property type="project" value="TreeGrafter"/>
</dbReference>
<dbReference type="InterPro" id="IPR036720">
    <property type="entry name" value="RanGAP1_C_sf"/>
</dbReference>
<sequence>MSANVVAAINRCQNLRQLRLQGSIGVPVAKGIAKALESKPTLERAKWKGMFNGRLEREIPVALTHLVDGLRLADAHLVELDLSDNALGSIGAEGIKVLLESPVCFSLQELKLSNNDLGIEGGQIVAAALWNCHVKSVEAGRPLSLKTFYAGRNRLGNRGAMTFAAVFVQIKTLEEVVMPQNRIYHQGVAALAEAFEMNPNLHTINISDNTITPRAARLLKGALAKLPKLKSLNFGDCLLGDKGAVELLEGLQAPHPYLELVKEGLRLSCMQMKGLLEQLKITKLEPCSNTTLNFAGRELKLKKKYDASEDHSNLELLEPKGNSVSVETAKGIRQSWRKHRSLQRSRSRSKDMFTGILKQEIPDALRFVGGSLPAAGAQLIELDLSDNVFGPSGTIGLKILLQSPLCHSLQTLRLNNNELGTQGAQMVSDAILKSHEDCCKFGQPLALKTFICGRNRLKSGGAVALAKVFKVLGSLREVSLPQNEIDHDGIYALAEAFSQNPNLKSLNLNENSMTPMGAGAMKNALCILRSLRILDLGDCQLKTEGTKFIAEALATGHECLEELCLDRNDMDAEGALAVLESLKMNQMLSKLNLDGNHFGKLGCDAIREKLTAMGKIQALLDINQDESGDDGIESVRVVEPEQVDESSSLLSFPVSRFVVGSFRLVFQVIAEAFFSQPSACKFESLGGDKVGILGRYLDQQRHEVEDWVIVQIEFLIGMSSLASEPSIRDEVVQCIQHLLEQIIKSLGPNHLPQFTHAVLVFAGLIKVSPCLPVSFLSR</sequence>
<keyword evidence="4" id="KW-0677">Repeat</keyword>
<dbReference type="InterPro" id="IPR032675">
    <property type="entry name" value="LRR_dom_sf"/>
</dbReference>
<name>A0A7R8X839_9CRUS</name>
<gene>
    <name evidence="6" type="ORF">DSTB1V02_LOCUS4536</name>
</gene>
<evidence type="ECO:0008006" key="8">
    <source>
        <dbReference type="Google" id="ProtNLM"/>
    </source>
</evidence>
<dbReference type="FunFam" id="3.80.10.10:FF:000142">
    <property type="entry name" value="Ran GTPase activating protein 1"/>
    <property type="match status" value="2"/>
</dbReference>
<dbReference type="InterPro" id="IPR001611">
    <property type="entry name" value="Leu-rich_rpt"/>
</dbReference>
<organism evidence="6">
    <name type="scientific">Darwinula stevensoni</name>
    <dbReference type="NCBI Taxonomy" id="69355"/>
    <lineage>
        <taxon>Eukaryota</taxon>
        <taxon>Metazoa</taxon>
        <taxon>Ecdysozoa</taxon>
        <taxon>Arthropoda</taxon>
        <taxon>Crustacea</taxon>
        <taxon>Oligostraca</taxon>
        <taxon>Ostracoda</taxon>
        <taxon>Podocopa</taxon>
        <taxon>Podocopida</taxon>
        <taxon>Darwinulocopina</taxon>
        <taxon>Darwinuloidea</taxon>
        <taxon>Darwinulidae</taxon>
        <taxon>Darwinula</taxon>
    </lineage>
</organism>
<dbReference type="InterPro" id="IPR027038">
    <property type="entry name" value="RanGap"/>
</dbReference>
<keyword evidence="3" id="KW-0433">Leucine-rich repeat</keyword>
<dbReference type="SUPFAM" id="SSF69099">
    <property type="entry name" value="Ran-GTPase activating protein 1 (RanGAP1), C-terminal domain"/>
    <property type="match status" value="1"/>
</dbReference>
<dbReference type="Gene3D" id="1.25.40.200">
    <property type="entry name" value="Ran-GTPase activating protein 1, C-terminal domain"/>
    <property type="match status" value="1"/>
</dbReference>
<comment type="subcellular location">
    <subcellularLocation>
        <location evidence="1">Nucleus</location>
    </subcellularLocation>
</comment>